<protein>
    <submittedName>
        <fullName evidence="1">Uncharacterized protein</fullName>
    </submittedName>
</protein>
<sequence length="303" mass="34465">MGDMPAASLSFMKTLAYEFSTTQRRVLDRYTSFLGSLHPTFNNIPLVFERRRASGHQLAVLASDSRLNNASFNARYLQEFWQRTEEARCLCSTYVADLAAFTTETLEITRNTSRNEPLSQVDFKLYSLSRSPTWRLFPPTDVPDLVHELALRFSSLRAAIGQLKYTIVEVHDESFGLKSVFGRAMDHRSCQCHTQPAVVEELFREARTTPVWDVAYSSADPVVRAAEYKADVAALFNGLASVSSHINVFLEETGLRIDMLFYDLLRAERVSKLGELNFHLAATQEGADEFMTMLDHLESWLRK</sequence>
<dbReference type="EMBL" id="CP029608">
    <property type="protein sequence ID" value="AXI59732.1"/>
    <property type="molecule type" value="Genomic_DNA"/>
</dbReference>
<evidence type="ECO:0000313" key="2">
    <source>
        <dbReference type="Proteomes" id="UP000253720"/>
    </source>
</evidence>
<keyword evidence="2" id="KW-1185">Reference proteome</keyword>
<proteinExistence type="predicted"/>
<name>A0A345RKB6_9PSED</name>
<dbReference type="AlphaFoldDB" id="A0A345RKB6"/>
<organism evidence="1 2">
    <name type="scientific">Pseudomonas kribbensis</name>
    <dbReference type="NCBI Taxonomy" id="1628086"/>
    <lineage>
        <taxon>Bacteria</taxon>
        <taxon>Pseudomonadati</taxon>
        <taxon>Pseudomonadota</taxon>
        <taxon>Gammaproteobacteria</taxon>
        <taxon>Pseudomonadales</taxon>
        <taxon>Pseudomonadaceae</taxon>
        <taxon>Pseudomonas</taxon>
    </lineage>
</organism>
<accession>A0A345RKB6</accession>
<dbReference type="KEGG" id="pke:DLD99_04390"/>
<evidence type="ECO:0000313" key="1">
    <source>
        <dbReference type="EMBL" id="AXI59732.1"/>
    </source>
</evidence>
<reference evidence="1 2" key="1">
    <citation type="submission" date="2018-05" db="EMBL/GenBank/DDBJ databases">
        <title>Complete genome sequence of Pseudomonas kribbensis 46-2(T).</title>
        <authorList>
            <person name="Jeong H."/>
            <person name="Lee S.-G."/>
            <person name="Rha E."/>
            <person name="Kim H."/>
        </authorList>
    </citation>
    <scope>NUCLEOTIDE SEQUENCE [LARGE SCALE GENOMIC DNA]</scope>
    <source>
        <strain evidence="1 2">46-2</strain>
    </source>
</reference>
<gene>
    <name evidence="1" type="ORF">DLD99_04390</name>
</gene>
<dbReference type="Proteomes" id="UP000253720">
    <property type="component" value="Chromosome"/>
</dbReference>